<dbReference type="InterPro" id="IPR035965">
    <property type="entry name" value="PAS-like_dom_sf"/>
</dbReference>
<dbReference type="EMBL" id="JWHL01000003">
    <property type="protein sequence ID" value="MBR1368691.1"/>
    <property type="molecule type" value="Genomic_DNA"/>
</dbReference>
<feature type="transmembrane region" description="Helical" evidence="13">
    <location>
        <begin position="69"/>
        <end position="87"/>
    </location>
</feature>
<dbReference type="GO" id="GO:0030295">
    <property type="term" value="F:protein kinase activator activity"/>
    <property type="evidence" value="ECO:0007669"/>
    <property type="project" value="TreeGrafter"/>
</dbReference>
<dbReference type="InterPro" id="IPR000014">
    <property type="entry name" value="PAS"/>
</dbReference>
<dbReference type="Gene3D" id="3.30.565.10">
    <property type="entry name" value="Histidine kinase-like ATPase, C-terminal domain"/>
    <property type="match status" value="1"/>
</dbReference>
<gene>
    <name evidence="16" type="ORF">RJ53_03885</name>
</gene>
<proteinExistence type="predicted"/>
<dbReference type="SUPFAM" id="SSF55785">
    <property type="entry name" value="PYP-like sensor domain (PAS domain)"/>
    <property type="match status" value="4"/>
</dbReference>
<dbReference type="InterPro" id="IPR005467">
    <property type="entry name" value="His_kinase_dom"/>
</dbReference>
<protein>
    <recommendedName>
        <fullName evidence="3">histidine kinase</fullName>
        <ecNumber evidence="3">2.7.13.3</ecNumber>
    </recommendedName>
</protein>
<accession>A0A8J7W6N8</accession>
<dbReference type="InterPro" id="IPR036890">
    <property type="entry name" value="HATPase_C_sf"/>
</dbReference>
<dbReference type="InterPro" id="IPR003594">
    <property type="entry name" value="HATPase_dom"/>
</dbReference>
<dbReference type="Pfam" id="PF13426">
    <property type="entry name" value="PAS_9"/>
    <property type="match status" value="3"/>
</dbReference>
<dbReference type="GO" id="GO:0000156">
    <property type="term" value="F:phosphorelay response regulator activity"/>
    <property type="evidence" value="ECO:0007669"/>
    <property type="project" value="TreeGrafter"/>
</dbReference>
<evidence type="ECO:0000313" key="17">
    <source>
        <dbReference type="Proteomes" id="UP000730161"/>
    </source>
</evidence>
<evidence type="ECO:0000256" key="1">
    <source>
        <dbReference type="ARBA" id="ARBA00000085"/>
    </source>
</evidence>
<dbReference type="GO" id="GO:0005524">
    <property type="term" value="F:ATP binding"/>
    <property type="evidence" value="ECO:0007669"/>
    <property type="project" value="UniProtKB-KW"/>
</dbReference>
<dbReference type="GO" id="GO:0000155">
    <property type="term" value="F:phosphorelay sensor kinase activity"/>
    <property type="evidence" value="ECO:0007669"/>
    <property type="project" value="InterPro"/>
</dbReference>
<evidence type="ECO:0000256" key="3">
    <source>
        <dbReference type="ARBA" id="ARBA00012438"/>
    </source>
</evidence>
<comment type="caution">
    <text evidence="16">The sequence shown here is derived from an EMBL/GenBank/DDBJ whole genome shotgun (WGS) entry which is preliminary data.</text>
</comment>
<evidence type="ECO:0000259" key="15">
    <source>
        <dbReference type="PROSITE" id="PS50112"/>
    </source>
</evidence>
<dbReference type="GO" id="GO:0016020">
    <property type="term" value="C:membrane"/>
    <property type="evidence" value="ECO:0007669"/>
    <property type="project" value="UniProtKB-SubCell"/>
</dbReference>
<dbReference type="AlphaFoldDB" id="A0A8J7W6N8"/>
<dbReference type="InterPro" id="IPR003661">
    <property type="entry name" value="HisK_dim/P_dom"/>
</dbReference>
<feature type="transmembrane region" description="Helical" evidence="13">
    <location>
        <begin position="47"/>
        <end position="64"/>
    </location>
</feature>
<feature type="transmembrane region" description="Helical" evidence="13">
    <location>
        <begin position="93"/>
        <end position="114"/>
    </location>
</feature>
<evidence type="ECO:0000256" key="12">
    <source>
        <dbReference type="ARBA" id="ARBA00023136"/>
    </source>
</evidence>
<dbReference type="CDD" id="cd00082">
    <property type="entry name" value="HisKA"/>
    <property type="match status" value="1"/>
</dbReference>
<evidence type="ECO:0000256" key="6">
    <source>
        <dbReference type="ARBA" id="ARBA00022692"/>
    </source>
</evidence>
<dbReference type="InterPro" id="IPR013767">
    <property type="entry name" value="PAS_fold"/>
</dbReference>
<keyword evidence="10 13" id="KW-1133">Transmembrane helix</keyword>
<dbReference type="GO" id="GO:0007234">
    <property type="term" value="P:osmosensory signaling via phosphorelay pathway"/>
    <property type="evidence" value="ECO:0007669"/>
    <property type="project" value="TreeGrafter"/>
</dbReference>
<sequence>MMAEQRLLSFYGKGERSTLFIRIWVFSALTITAYLITYHGVQHGITDVYPALFFIPILYATLFFPRRETIVAVALALGYFGLVYSLARDDVAIIYASTVNFILFVAFGLVAATVSEQVRKRAGLYAGVIEHAESCNWIVDRRSRKIVDINPLCVSLLDYIPHSLNGRPMRSLWQDQLAADALIDEIEATRKVSDREEILIHRDGTKRHVRLSGSVLDDESIVISSVDITPLKQAEAMRKHAEVAYKETLNAMDDPVLVIDREHHLLLANSVAEQKLRIDGVSFDVIGKKIEVIYPFISFLSDLHNHQEIFVEKKAIRKEISYEISGLTYWYDISINPIKTVQNSGTATVIIHDITERRHAEQIWRESEAFHRVVFENAGSGILILDEDSIITSVNDEFCVLTGYQKEDLLGGSIFEMIFPERDRTIMMDCLCKRDSDSSHEEYEVKILDSMGEERDCILLTSVLPGNSHRLLSVLDITDERRMIELIQEQETNYRQLVSQMPVGIFTCKDGLFGYVNPSFCRMTGHSEEELVGREVTDIFSLSSGLHSAQSPEEIVYTNKDGSDRLGEMYFRGLLCGEGHEELGILIDISQHKILEDALRSEIERRSDFVTVASHELRTPLQPVVGYIGLLLSDPDGFGLTEEVIHLLGLIQKNVDQERRIIDRMIELSVVDSGKITPVCEEILLHSLLEDLIEGFGYRTKGDIINAVSSSVIIHADANLLYQVFHSLISNAIQYNESPRIVRVVYETEANNHLIRIIDNGVGIDGSVLDQIFRPFNIADLDKNNRKYDRLGLGLPIAQRYVHLHGGEIIVESTPGEGSIFTVRIPMEIEI</sequence>
<keyword evidence="7" id="KW-0547">Nucleotide-binding</keyword>
<evidence type="ECO:0000256" key="5">
    <source>
        <dbReference type="ARBA" id="ARBA00022679"/>
    </source>
</evidence>
<dbReference type="EC" id="2.7.13.3" evidence="3"/>
<keyword evidence="5" id="KW-0808">Transferase</keyword>
<keyword evidence="11" id="KW-0902">Two-component regulatory system</keyword>
<dbReference type="Pfam" id="PF00512">
    <property type="entry name" value="HisKA"/>
    <property type="match status" value="1"/>
</dbReference>
<reference evidence="16" key="1">
    <citation type="submission" date="2014-12" db="EMBL/GenBank/DDBJ databases">
        <authorList>
            <person name="Huang H.-H."/>
            <person name="Chen S.-C."/>
            <person name="Lai M.-C."/>
        </authorList>
    </citation>
    <scope>NUCLEOTIDE SEQUENCE</scope>
    <source>
        <strain evidence="16">K1F9705b</strain>
    </source>
</reference>
<evidence type="ECO:0000256" key="4">
    <source>
        <dbReference type="ARBA" id="ARBA00022553"/>
    </source>
</evidence>
<dbReference type="SMART" id="SM00387">
    <property type="entry name" value="HATPase_c"/>
    <property type="match status" value="1"/>
</dbReference>
<name>A0A8J7W6N8_9EURY</name>
<evidence type="ECO:0000256" key="10">
    <source>
        <dbReference type="ARBA" id="ARBA00022989"/>
    </source>
</evidence>
<dbReference type="InterPro" id="IPR004358">
    <property type="entry name" value="Sig_transdc_His_kin-like_C"/>
</dbReference>
<dbReference type="Pfam" id="PF02518">
    <property type="entry name" value="HATPase_c"/>
    <property type="match status" value="1"/>
</dbReference>
<dbReference type="InterPro" id="IPR050351">
    <property type="entry name" value="BphY/WalK/GraS-like"/>
</dbReference>
<dbReference type="RefSeq" id="WP_211530321.1">
    <property type="nucleotide sequence ID" value="NZ_JWHL01000003.1"/>
</dbReference>
<evidence type="ECO:0000259" key="14">
    <source>
        <dbReference type="PROSITE" id="PS50109"/>
    </source>
</evidence>
<dbReference type="Gene3D" id="3.30.450.20">
    <property type="entry name" value="PAS domain"/>
    <property type="match status" value="4"/>
</dbReference>
<keyword evidence="17" id="KW-1185">Reference proteome</keyword>
<dbReference type="PROSITE" id="PS50112">
    <property type="entry name" value="PAS"/>
    <property type="match status" value="2"/>
</dbReference>
<feature type="domain" description="Histidine kinase" evidence="14">
    <location>
        <begin position="612"/>
        <end position="829"/>
    </location>
</feature>
<keyword evidence="6 13" id="KW-0812">Transmembrane</keyword>
<keyword evidence="9" id="KW-0067">ATP-binding</keyword>
<evidence type="ECO:0000256" key="8">
    <source>
        <dbReference type="ARBA" id="ARBA00022777"/>
    </source>
</evidence>
<organism evidence="16 17">
    <name type="scientific">Methanocalculus chunghsingensis</name>
    <dbReference type="NCBI Taxonomy" id="156457"/>
    <lineage>
        <taxon>Archaea</taxon>
        <taxon>Methanobacteriati</taxon>
        <taxon>Methanobacteriota</taxon>
        <taxon>Stenosarchaea group</taxon>
        <taxon>Methanomicrobia</taxon>
        <taxon>Methanomicrobiales</taxon>
        <taxon>Methanocalculaceae</taxon>
        <taxon>Methanocalculus</taxon>
    </lineage>
</organism>
<dbReference type="PRINTS" id="PR00344">
    <property type="entry name" value="BCTRLSENSOR"/>
</dbReference>
<dbReference type="SMART" id="SM00091">
    <property type="entry name" value="PAS"/>
    <property type="match status" value="4"/>
</dbReference>
<dbReference type="OrthoDB" id="342253at2157"/>
<dbReference type="SMART" id="SM00388">
    <property type="entry name" value="HisKA"/>
    <property type="match status" value="1"/>
</dbReference>
<dbReference type="PANTHER" id="PTHR42878">
    <property type="entry name" value="TWO-COMPONENT HISTIDINE KINASE"/>
    <property type="match status" value="1"/>
</dbReference>
<evidence type="ECO:0000256" key="9">
    <source>
        <dbReference type="ARBA" id="ARBA00022840"/>
    </source>
</evidence>
<feature type="domain" description="PAS" evidence="15">
    <location>
        <begin position="510"/>
        <end position="540"/>
    </location>
</feature>
<dbReference type="NCBIfam" id="TIGR00229">
    <property type="entry name" value="sensory_box"/>
    <property type="match status" value="4"/>
</dbReference>
<dbReference type="Gene3D" id="1.10.287.130">
    <property type="match status" value="1"/>
</dbReference>
<dbReference type="CDD" id="cd00130">
    <property type="entry name" value="PAS"/>
    <property type="match status" value="3"/>
</dbReference>
<keyword evidence="8" id="KW-0418">Kinase</keyword>
<evidence type="ECO:0000256" key="13">
    <source>
        <dbReference type="SAM" id="Phobius"/>
    </source>
</evidence>
<dbReference type="Proteomes" id="UP000730161">
    <property type="component" value="Unassembled WGS sequence"/>
</dbReference>
<dbReference type="PANTHER" id="PTHR42878:SF7">
    <property type="entry name" value="SENSOR HISTIDINE KINASE GLRK"/>
    <property type="match status" value="1"/>
</dbReference>
<dbReference type="SUPFAM" id="SSF55874">
    <property type="entry name" value="ATPase domain of HSP90 chaperone/DNA topoisomerase II/histidine kinase"/>
    <property type="match status" value="1"/>
</dbReference>
<feature type="domain" description="PAS" evidence="15">
    <location>
        <begin position="367"/>
        <end position="421"/>
    </location>
</feature>
<keyword evidence="4" id="KW-0597">Phosphoprotein</keyword>
<dbReference type="PROSITE" id="PS50109">
    <property type="entry name" value="HIS_KIN"/>
    <property type="match status" value="1"/>
</dbReference>
<dbReference type="GO" id="GO:0006355">
    <property type="term" value="P:regulation of DNA-templated transcription"/>
    <property type="evidence" value="ECO:0007669"/>
    <property type="project" value="InterPro"/>
</dbReference>
<evidence type="ECO:0000256" key="7">
    <source>
        <dbReference type="ARBA" id="ARBA00022741"/>
    </source>
</evidence>
<comment type="catalytic activity">
    <reaction evidence="1">
        <text>ATP + protein L-histidine = ADP + protein N-phospho-L-histidine.</text>
        <dbReference type="EC" id="2.7.13.3"/>
    </reaction>
</comment>
<feature type="transmembrane region" description="Helical" evidence="13">
    <location>
        <begin position="21"/>
        <end position="41"/>
    </location>
</feature>
<dbReference type="Pfam" id="PF00989">
    <property type="entry name" value="PAS"/>
    <property type="match status" value="1"/>
</dbReference>
<evidence type="ECO:0000256" key="11">
    <source>
        <dbReference type="ARBA" id="ARBA00023012"/>
    </source>
</evidence>
<dbReference type="SUPFAM" id="SSF47384">
    <property type="entry name" value="Homodimeric domain of signal transducing histidine kinase"/>
    <property type="match status" value="1"/>
</dbReference>
<evidence type="ECO:0000256" key="2">
    <source>
        <dbReference type="ARBA" id="ARBA00004141"/>
    </source>
</evidence>
<keyword evidence="12 13" id="KW-0472">Membrane</keyword>
<dbReference type="InterPro" id="IPR036097">
    <property type="entry name" value="HisK_dim/P_sf"/>
</dbReference>
<comment type="subcellular location">
    <subcellularLocation>
        <location evidence="2">Membrane</location>
        <topology evidence="2">Multi-pass membrane protein</topology>
    </subcellularLocation>
</comment>
<evidence type="ECO:0000313" key="16">
    <source>
        <dbReference type="EMBL" id="MBR1368691.1"/>
    </source>
</evidence>